<dbReference type="PROSITE" id="PS50005">
    <property type="entry name" value="TPR"/>
    <property type="match status" value="2"/>
</dbReference>
<dbReference type="InterPro" id="IPR019734">
    <property type="entry name" value="TPR_rpt"/>
</dbReference>
<dbReference type="SUPFAM" id="SSF48452">
    <property type="entry name" value="TPR-like"/>
    <property type="match status" value="1"/>
</dbReference>
<dbReference type="PANTHER" id="PTHR45831:SF2">
    <property type="entry name" value="LD24721P"/>
    <property type="match status" value="1"/>
</dbReference>
<dbReference type="InterPro" id="IPR047150">
    <property type="entry name" value="SGT"/>
</dbReference>
<dbReference type="SMR" id="A2DEM3"/>
<dbReference type="Proteomes" id="UP000001542">
    <property type="component" value="Unassembled WGS sequence"/>
</dbReference>
<keyword evidence="2 3" id="KW-0802">TPR repeat</keyword>
<dbReference type="STRING" id="5722.A2DEM3"/>
<dbReference type="FunFam" id="1.25.40.10:FF:002169">
    <property type="entry name" value="TPR Domain containing protein"/>
    <property type="match status" value="1"/>
</dbReference>
<reference evidence="4" key="2">
    <citation type="journal article" date="2007" name="Science">
        <title>Draft genome sequence of the sexually transmitted pathogen Trichomonas vaginalis.</title>
        <authorList>
            <person name="Carlton J.M."/>
            <person name="Hirt R.P."/>
            <person name="Silva J.C."/>
            <person name="Delcher A.L."/>
            <person name="Schatz M."/>
            <person name="Zhao Q."/>
            <person name="Wortman J.R."/>
            <person name="Bidwell S.L."/>
            <person name="Alsmark U.C.M."/>
            <person name="Besteiro S."/>
            <person name="Sicheritz-Ponten T."/>
            <person name="Noel C.J."/>
            <person name="Dacks J.B."/>
            <person name="Foster P.G."/>
            <person name="Simillion C."/>
            <person name="Van de Peer Y."/>
            <person name="Miranda-Saavedra D."/>
            <person name="Barton G.J."/>
            <person name="Westrop G.D."/>
            <person name="Mueller S."/>
            <person name="Dessi D."/>
            <person name="Fiori P.L."/>
            <person name="Ren Q."/>
            <person name="Paulsen I."/>
            <person name="Zhang H."/>
            <person name="Bastida-Corcuera F.D."/>
            <person name="Simoes-Barbosa A."/>
            <person name="Brown M.T."/>
            <person name="Hayes R.D."/>
            <person name="Mukherjee M."/>
            <person name="Okumura C.Y."/>
            <person name="Schneider R."/>
            <person name="Smith A.J."/>
            <person name="Vanacova S."/>
            <person name="Villalvazo M."/>
            <person name="Haas B.J."/>
            <person name="Pertea M."/>
            <person name="Feldblyum T.V."/>
            <person name="Utterback T.R."/>
            <person name="Shu C.L."/>
            <person name="Osoegawa K."/>
            <person name="de Jong P.J."/>
            <person name="Hrdy I."/>
            <person name="Horvathova L."/>
            <person name="Zubacova Z."/>
            <person name="Dolezal P."/>
            <person name="Malik S.B."/>
            <person name="Logsdon J.M. Jr."/>
            <person name="Henze K."/>
            <person name="Gupta A."/>
            <person name="Wang C.C."/>
            <person name="Dunne R.L."/>
            <person name="Upcroft J.A."/>
            <person name="Upcroft P."/>
            <person name="White O."/>
            <person name="Salzberg S.L."/>
            <person name="Tang P."/>
            <person name="Chiu C.-H."/>
            <person name="Lee Y.-S."/>
            <person name="Embley T.M."/>
            <person name="Coombs G.H."/>
            <person name="Mottram J.C."/>
            <person name="Tachezy J."/>
            <person name="Fraser-Liggett C.M."/>
            <person name="Johnson P.J."/>
        </authorList>
    </citation>
    <scope>NUCLEOTIDE SEQUENCE [LARGE SCALE GENOMIC DNA]</scope>
    <source>
        <strain evidence="4">G3</strain>
    </source>
</reference>
<dbReference type="InParanoid" id="A2DEM3"/>
<dbReference type="KEGG" id="tva:5466698"/>
<accession>A2DEM3</accession>
<protein>
    <submittedName>
        <fullName evidence="4">TPR Domain containing protein</fullName>
    </submittedName>
</protein>
<dbReference type="Gene3D" id="1.25.40.10">
    <property type="entry name" value="Tetratricopeptide repeat domain"/>
    <property type="match status" value="1"/>
</dbReference>
<organism evidence="4 5">
    <name type="scientific">Trichomonas vaginalis (strain ATCC PRA-98 / G3)</name>
    <dbReference type="NCBI Taxonomy" id="412133"/>
    <lineage>
        <taxon>Eukaryota</taxon>
        <taxon>Metamonada</taxon>
        <taxon>Parabasalia</taxon>
        <taxon>Trichomonadida</taxon>
        <taxon>Trichomonadidae</taxon>
        <taxon>Trichomonas</taxon>
    </lineage>
</organism>
<evidence type="ECO:0000313" key="4">
    <source>
        <dbReference type="EMBL" id="EAY21150.1"/>
    </source>
</evidence>
<dbReference type="InterPro" id="IPR011990">
    <property type="entry name" value="TPR-like_helical_dom_sf"/>
</dbReference>
<keyword evidence="5" id="KW-1185">Reference proteome</keyword>
<dbReference type="EMBL" id="DS113192">
    <property type="protein sequence ID" value="EAY21150.1"/>
    <property type="molecule type" value="Genomic_DNA"/>
</dbReference>
<reference evidence="4" key="1">
    <citation type="submission" date="2006-10" db="EMBL/GenBank/DDBJ databases">
        <authorList>
            <person name="Amadeo P."/>
            <person name="Zhao Q."/>
            <person name="Wortman J."/>
            <person name="Fraser-Liggett C."/>
            <person name="Carlton J."/>
        </authorList>
    </citation>
    <scope>NUCLEOTIDE SEQUENCE</scope>
    <source>
        <strain evidence="4">G3</strain>
    </source>
</reference>
<name>A2DEM3_TRIV3</name>
<dbReference type="OrthoDB" id="2423701at2759"/>
<dbReference type="PANTHER" id="PTHR45831">
    <property type="entry name" value="LD24721P"/>
    <property type="match status" value="1"/>
</dbReference>
<dbReference type="AlphaFoldDB" id="A2DEM3"/>
<dbReference type="Pfam" id="PF00515">
    <property type="entry name" value="TPR_1"/>
    <property type="match status" value="1"/>
</dbReference>
<dbReference type="VEuPathDB" id="TrichDB:TVAGG3_0577610"/>
<dbReference type="GO" id="GO:0060090">
    <property type="term" value="F:molecular adaptor activity"/>
    <property type="evidence" value="ECO:0000318"/>
    <property type="project" value="GO_Central"/>
</dbReference>
<evidence type="ECO:0000256" key="2">
    <source>
        <dbReference type="ARBA" id="ARBA00022803"/>
    </source>
</evidence>
<dbReference type="VEuPathDB" id="TrichDB:TVAG_283200"/>
<evidence type="ECO:0000256" key="3">
    <source>
        <dbReference type="PROSITE-ProRule" id="PRU00339"/>
    </source>
</evidence>
<dbReference type="GO" id="GO:0072380">
    <property type="term" value="C:TRC complex"/>
    <property type="evidence" value="ECO:0000318"/>
    <property type="project" value="GO_Central"/>
</dbReference>
<feature type="repeat" description="TPR" evidence="3">
    <location>
        <begin position="37"/>
        <end position="70"/>
    </location>
</feature>
<keyword evidence="1" id="KW-0677">Repeat</keyword>
<dbReference type="eggNOG" id="KOG0548">
    <property type="taxonomic scope" value="Eukaryota"/>
</dbReference>
<dbReference type="GO" id="GO:0006620">
    <property type="term" value="P:post-translational protein targeting to endoplasmic reticulum membrane"/>
    <property type="evidence" value="ECO:0000318"/>
    <property type="project" value="GO_Central"/>
</dbReference>
<sequence>MDSETLKQQGNKKFNEGKYQSAYDLYTQAIELNPRNHLLYSNRGAALIRMQRFREAIDDLEKCIQINPYFRKAHVRLLFCLIHATSNKELIKAANERAFCLMPGFDPLHEAIHWGQDINREINKKYVEYFGQGNNFEQLKEITSRLRQKYNGNEELLLHDPEYQHFIEKVHQYSFENRPQYE</sequence>
<dbReference type="GO" id="GO:0016020">
    <property type="term" value="C:membrane"/>
    <property type="evidence" value="ECO:0000318"/>
    <property type="project" value="GO_Central"/>
</dbReference>
<feature type="repeat" description="TPR" evidence="3">
    <location>
        <begin position="3"/>
        <end position="36"/>
    </location>
</feature>
<dbReference type="SMART" id="SM00028">
    <property type="entry name" value="TPR"/>
    <property type="match status" value="2"/>
</dbReference>
<evidence type="ECO:0000313" key="5">
    <source>
        <dbReference type="Proteomes" id="UP000001542"/>
    </source>
</evidence>
<gene>
    <name evidence="4" type="ORF">TVAG_283200</name>
</gene>
<dbReference type="RefSeq" id="XP_001582136.1">
    <property type="nucleotide sequence ID" value="XM_001582086.1"/>
</dbReference>
<proteinExistence type="predicted"/>
<evidence type="ECO:0000256" key="1">
    <source>
        <dbReference type="ARBA" id="ARBA00022737"/>
    </source>
</evidence>